<gene>
    <name evidence="1" type="ORF">LAFE_0H04082G</name>
</gene>
<evidence type="ECO:0000313" key="1">
    <source>
        <dbReference type="EMBL" id="SCW04017.1"/>
    </source>
</evidence>
<reference evidence="1 2" key="1">
    <citation type="submission" date="2016-03" db="EMBL/GenBank/DDBJ databases">
        <authorList>
            <person name="Devillers H."/>
        </authorList>
    </citation>
    <scope>NUCLEOTIDE SEQUENCE [LARGE SCALE GENOMIC DNA]</scope>
    <source>
        <strain evidence="1">CBS 6772</strain>
    </source>
</reference>
<proteinExistence type="predicted"/>
<dbReference type="EMBL" id="LT598491">
    <property type="protein sequence ID" value="SCW04017.1"/>
    <property type="molecule type" value="Genomic_DNA"/>
</dbReference>
<name>A0A1G4MJF7_LACFM</name>
<protein>
    <submittedName>
        <fullName evidence="1">LAFE_0H04082g1_1</fullName>
    </submittedName>
</protein>
<dbReference type="Proteomes" id="UP000190831">
    <property type="component" value="Chromosome H"/>
</dbReference>
<dbReference type="OMA" id="CLIQQNY"/>
<dbReference type="AlphaFoldDB" id="A0A1G4MJF7"/>
<evidence type="ECO:0000313" key="2">
    <source>
        <dbReference type="Proteomes" id="UP000190831"/>
    </source>
</evidence>
<keyword evidence="2" id="KW-1185">Reference proteome</keyword>
<accession>A0A1G4MJF7</accession>
<dbReference type="OrthoDB" id="4039633at2759"/>
<sequence length="68" mass="7780">MSTKQCPQCGSDLKKCLIQQNYSLVMCPQTDCSYPFNDSEVTENIVYTEDKEILKAAKSRLKEGKENR</sequence>
<organism evidence="1 2">
    <name type="scientific">Lachancea fermentati</name>
    <name type="common">Zygosaccharomyces fermentati</name>
    <dbReference type="NCBI Taxonomy" id="4955"/>
    <lineage>
        <taxon>Eukaryota</taxon>
        <taxon>Fungi</taxon>
        <taxon>Dikarya</taxon>
        <taxon>Ascomycota</taxon>
        <taxon>Saccharomycotina</taxon>
        <taxon>Saccharomycetes</taxon>
        <taxon>Saccharomycetales</taxon>
        <taxon>Saccharomycetaceae</taxon>
        <taxon>Lachancea</taxon>
    </lineage>
</organism>